<comment type="subcellular location">
    <subcellularLocation>
        <location evidence="5">Cytoplasm</location>
    </subcellularLocation>
    <text evidence="5">Localizes to the division site, in a FtsZ-dependent manner.</text>
</comment>
<keyword evidence="7" id="KW-1185">Reference proteome</keyword>
<evidence type="ECO:0000313" key="6">
    <source>
        <dbReference type="EMBL" id="MDT0321955.1"/>
    </source>
</evidence>
<dbReference type="InterPro" id="IPR038594">
    <property type="entry name" value="SepF-like_sf"/>
</dbReference>
<dbReference type="Gene3D" id="3.30.110.150">
    <property type="entry name" value="SepF-like protein"/>
    <property type="match status" value="1"/>
</dbReference>
<evidence type="ECO:0000256" key="1">
    <source>
        <dbReference type="ARBA" id="ARBA00022618"/>
    </source>
</evidence>
<comment type="function">
    <text evidence="4 5">Cell division protein that is part of the divisome complex and is recruited early to the Z-ring. Probably stimulates Z-ring formation, perhaps through the cross-linking of FtsZ protofilaments. Its function overlaps with FtsA.</text>
</comment>
<protein>
    <recommendedName>
        <fullName evidence="5">Cell division protein SepF</fullName>
    </recommendedName>
</protein>
<dbReference type="EMBL" id="JAVREM010000051">
    <property type="protein sequence ID" value="MDT0321955.1"/>
    <property type="molecule type" value="Genomic_DNA"/>
</dbReference>
<evidence type="ECO:0000256" key="5">
    <source>
        <dbReference type="HAMAP-Rule" id="MF_01197"/>
    </source>
</evidence>
<keyword evidence="1 5" id="KW-0132">Cell division</keyword>
<keyword evidence="2 5" id="KW-0717">Septation</keyword>
<reference evidence="7" key="1">
    <citation type="submission" date="2023-07" db="EMBL/GenBank/DDBJ databases">
        <title>30 novel species of actinomycetes from the DSMZ collection.</title>
        <authorList>
            <person name="Nouioui I."/>
        </authorList>
    </citation>
    <scope>NUCLEOTIDE SEQUENCE [LARGE SCALE GENOMIC DNA]</scope>
    <source>
        <strain evidence="7">DSM 44918</strain>
    </source>
</reference>
<comment type="subunit">
    <text evidence="5">Homodimer. Interacts with FtsZ.</text>
</comment>
<name>A0ABU2LWI1_9ACTN</name>
<evidence type="ECO:0000256" key="4">
    <source>
        <dbReference type="ARBA" id="ARBA00044936"/>
    </source>
</evidence>
<dbReference type="PANTHER" id="PTHR35798">
    <property type="entry name" value="CELL DIVISION PROTEIN SEPF"/>
    <property type="match status" value="1"/>
</dbReference>
<dbReference type="Pfam" id="PF04472">
    <property type="entry name" value="SepF"/>
    <property type="match status" value="1"/>
</dbReference>
<dbReference type="Proteomes" id="UP001183420">
    <property type="component" value="Unassembled WGS sequence"/>
</dbReference>
<keyword evidence="5" id="KW-0963">Cytoplasm</keyword>
<accession>A0ABU2LWI1</accession>
<proteinExistence type="inferred from homology"/>
<keyword evidence="3 5" id="KW-0131">Cell cycle</keyword>
<dbReference type="PANTHER" id="PTHR35798:SF1">
    <property type="entry name" value="CELL DIVISION PROTEIN SEPF"/>
    <property type="match status" value="1"/>
</dbReference>
<dbReference type="InterPro" id="IPR023052">
    <property type="entry name" value="Cell_div_SepF"/>
</dbReference>
<evidence type="ECO:0000313" key="7">
    <source>
        <dbReference type="Proteomes" id="UP001183420"/>
    </source>
</evidence>
<comment type="caution">
    <text evidence="6">The sequence shown here is derived from an EMBL/GenBank/DDBJ whole genome shotgun (WGS) entry which is preliminary data.</text>
</comment>
<evidence type="ECO:0000256" key="2">
    <source>
        <dbReference type="ARBA" id="ARBA00023210"/>
    </source>
</evidence>
<organism evidence="6 7">
    <name type="scientific">Streptomyces millisiae</name>
    <dbReference type="NCBI Taxonomy" id="3075542"/>
    <lineage>
        <taxon>Bacteria</taxon>
        <taxon>Bacillati</taxon>
        <taxon>Actinomycetota</taxon>
        <taxon>Actinomycetes</taxon>
        <taxon>Kitasatosporales</taxon>
        <taxon>Streptomycetaceae</taxon>
        <taxon>Streptomyces</taxon>
    </lineage>
</organism>
<sequence length="148" mass="16418">MGSVRRASAWLGLVDDSEMRYYDDEYAEGPEPGDDAGPWTTDPRVRVAAEVAHDQGGRIATITPDGFRDARRIGELFRDGIPVVVNLTVLDSADAKRVVDFAAGLTFGLRGTIERVANRVFLLTPAEYEIVSDERRRRPSEDGFFNQS</sequence>
<evidence type="ECO:0000256" key="3">
    <source>
        <dbReference type="ARBA" id="ARBA00023306"/>
    </source>
</evidence>
<gene>
    <name evidence="5 6" type="primary">sepF</name>
    <name evidence="6" type="ORF">RNC47_26835</name>
</gene>
<dbReference type="HAMAP" id="MF_01197">
    <property type="entry name" value="SepF"/>
    <property type="match status" value="1"/>
</dbReference>
<dbReference type="RefSeq" id="WP_311602326.1">
    <property type="nucleotide sequence ID" value="NZ_JAVREM010000051.1"/>
</dbReference>
<dbReference type="InterPro" id="IPR007561">
    <property type="entry name" value="Cell_div_SepF/SepF-rel"/>
</dbReference>
<comment type="similarity">
    <text evidence="5">Belongs to the SepF family.</text>
</comment>
<dbReference type="GO" id="GO:0051301">
    <property type="term" value="P:cell division"/>
    <property type="evidence" value="ECO:0007669"/>
    <property type="project" value="UniProtKB-KW"/>
</dbReference>